<dbReference type="Pfam" id="PF00533">
    <property type="entry name" value="BRCT"/>
    <property type="match status" value="1"/>
</dbReference>
<dbReference type="InterPro" id="IPR002008">
    <property type="entry name" value="DNA_pol_X_beta-like"/>
</dbReference>
<evidence type="ECO:0000256" key="3">
    <source>
        <dbReference type="ARBA" id="ARBA00008323"/>
    </source>
</evidence>
<comment type="cofactor">
    <cofactor evidence="1">
        <name>Mn(2+)</name>
        <dbReference type="ChEBI" id="CHEBI:29035"/>
    </cofactor>
</comment>
<evidence type="ECO:0000313" key="16">
    <source>
        <dbReference type="Proteomes" id="UP001417504"/>
    </source>
</evidence>
<keyword evidence="8 13" id="KW-0239">DNA-directed DNA polymerase</keyword>
<dbReference type="GO" id="GO:0006303">
    <property type="term" value="P:double-strand break repair via nonhomologous end joining"/>
    <property type="evidence" value="ECO:0007669"/>
    <property type="project" value="TreeGrafter"/>
</dbReference>
<evidence type="ECO:0000256" key="11">
    <source>
        <dbReference type="ARBA" id="ARBA00023242"/>
    </source>
</evidence>
<dbReference type="FunFam" id="1.10.150.110:FF:000006">
    <property type="entry name" value="DNA polymerase"/>
    <property type="match status" value="1"/>
</dbReference>
<dbReference type="EMBL" id="JBBNAE010000006">
    <property type="protein sequence ID" value="KAK9117048.1"/>
    <property type="molecule type" value="Genomic_DNA"/>
</dbReference>
<evidence type="ECO:0000256" key="6">
    <source>
        <dbReference type="ARBA" id="ARBA00022723"/>
    </source>
</evidence>
<evidence type="ECO:0000256" key="5">
    <source>
        <dbReference type="ARBA" id="ARBA00022695"/>
    </source>
</evidence>
<dbReference type="SUPFAM" id="SSF52113">
    <property type="entry name" value="BRCT domain"/>
    <property type="match status" value="1"/>
</dbReference>
<dbReference type="GO" id="GO:0046872">
    <property type="term" value="F:metal ion binding"/>
    <property type="evidence" value="ECO:0007669"/>
    <property type="project" value="UniProtKB-UniRule"/>
</dbReference>
<evidence type="ECO:0000256" key="7">
    <source>
        <dbReference type="ARBA" id="ARBA00022763"/>
    </source>
</evidence>
<evidence type="ECO:0000256" key="13">
    <source>
        <dbReference type="RuleBase" id="RU366014"/>
    </source>
</evidence>
<feature type="domain" description="BRCT" evidence="14">
    <location>
        <begin position="22"/>
        <end position="115"/>
    </location>
</feature>
<reference evidence="15 16" key="1">
    <citation type="submission" date="2024-01" db="EMBL/GenBank/DDBJ databases">
        <title>Genome assemblies of Stephania.</title>
        <authorList>
            <person name="Yang L."/>
        </authorList>
    </citation>
    <scope>NUCLEOTIDE SEQUENCE [LARGE SCALE GENOMIC DNA]</scope>
    <source>
        <strain evidence="15">QJT</strain>
        <tissue evidence="15">Leaf</tissue>
    </source>
</reference>
<keyword evidence="5 13" id="KW-0548">Nucleotidyltransferase</keyword>
<dbReference type="InterPro" id="IPR002054">
    <property type="entry name" value="DNA-dir_DNA_pol_X"/>
</dbReference>
<evidence type="ECO:0000256" key="12">
    <source>
        <dbReference type="ARBA" id="ARBA00049244"/>
    </source>
</evidence>
<keyword evidence="11 13" id="KW-0539">Nucleus</keyword>
<evidence type="ECO:0000256" key="9">
    <source>
        <dbReference type="ARBA" id="ARBA00023204"/>
    </source>
</evidence>
<keyword evidence="6" id="KW-0479">Metal-binding</keyword>
<evidence type="ECO:0000256" key="10">
    <source>
        <dbReference type="ARBA" id="ARBA00023239"/>
    </source>
</evidence>
<dbReference type="InterPro" id="IPR010996">
    <property type="entry name" value="HHH_MUS81"/>
</dbReference>
<dbReference type="PROSITE" id="PS50172">
    <property type="entry name" value="BRCT"/>
    <property type="match status" value="1"/>
</dbReference>
<keyword evidence="16" id="KW-1185">Reference proteome</keyword>
<dbReference type="Gene3D" id="1.10.150.110">
    <property type="entry name" value="DNA polymerase beta, N-terminal domain-like"/>
    <property type="match status" value="1"/>
</dbReference>
<dbReference type="SUPFAM" id="SSF47802">
    <property type="entry name" value="DNA polymerase beta, N-terminal domain-like"/>
    <property type="match status" value="1"/>
</dbReference>
<proteinExistence type="inferred from homology"/>
<dbReference type="SUPFAM" id="SSF81585">
    <property type="entry name" value="PsbU/PolX domain-like"/>
    <property type="match status" value="1"/>
</dbReference>
<comment type="subcellular location">
    <subcellularLocation>
        <location evidence="2 13">Nucleus</location>
    </subcellularLocation>
</comment>
<dbReference type="EC" id="2.7.7.7" evidence="13"/>
<dbReference type="GO" id="GO:0003887">
    <property type="term" value="F:DNA-directed DNA polymerase activity"/>
    <property type="evidence" value="ECO:0007669"/>
    <property type="project" value="UniProtKB-UniRule"/>
</dbReference>
<dbReference type="PANTHER" id="PTHR11276">
    <property type="entry name" value="DNA POLYMERASE TYPE-X FAMILY MEMBER"/>
    <property type="match status" value="1"/>
</dbReference>
<dbReference type="InterPro" id="IPR027421">
    <property type="entry name" value="DNA_pol_lamdba_lyase_dom_sf"/>
</dbReference>
<comment type="catalytic activity">
    <reaction evidence="12 13">
        <text>DNA(n) + a 2'-deoxyribonucleoside 5'-triphosphate = DNA(n+1) + diphosphate</text>
        <dbReference type="Rhea" id="RHEA:22508"/>
        <dbReference type="Rhea" id="RHEA-COMP:17339"/>
        <dbReference type="Rhea" id="RHEA-COMP:17340"/>
        <dbReference type="ChEBI" id="CHEBI:33019"/>
        <dbReference type="ChEBI" id="CHEBI:61560"/>
        <dbReference type="ChEBI" id="CHEBI:173112"/>
        <dbReference type="EC" id="2.7.7.7"/>
    </reaction>
</comment>
<dbReference type="InterPro" id="IPR036420">
    <property type="entry name" value="BRCT_dom_sf"/>
</dbReference>
<comment type="similarity">
    <text evidence="3 13">Belongs to the DNA polymerase type-X family.</text>
</comment>
<dbReference type="GO" id="GO:0003677">
    <property type="term" value="F:DNA binding"/>
    <property type="evidence" value="ECO:0007669"/>
    <property type="project" value="UniProtKB-UniRule"/>
</dbReference>
<keyword evidence="4 13" id="KW-0808">Transferase</keyword>
<evidence type="ECO:0000256" key="8">
    <source>
        <dbReference type="ARBA" id="ARBA00022932"/>
    </source>
</evidence>
<dbReference type="FunFam" id="1.10.150.20:FF:000010">
    <property type="entry name" value="DNA polymerase lambda"/>
    <property type="match status" value="1"/>
</dbReference>
<dbReference type="PRINTS" id="PR00870">
    <property type="entry name" value="DNAPOLXBETA"/>
</dbReference>
<dbReference type="Pfam" id="PF14716">
    <property type="entry name" value="HHH_8"/>
    <property type="match status" value="1"/>
</dbReference>
<dbReference type="PANTHER" id="PTHR11276:SF41">
    <property type="entry name" value="DNA POLYMERASE LAMBDA"/>
    <property type="match status" value="1"/>
</dbReference>
<dbReference type="GO" id="GO:0005634">
    <property type="term" value="C:nucleus"/>
    <property type="evidence" value="ECO:0007669"/>
    <property type="project" value="UniProtKB-SubCell"/>
</dbReference>
<comment type="caution">
    <text evidence="15">The sequence shown here is derived from an EMBL/GenBank/DDBJ whole genome shotgun (WGS) entry which is preliminary data.</text>
</comment>
<organism evidence="15 16">
    <name type="scientific">Stephania japonica</name>
    <dbReference type="NCBI Taxonomy" id="461633"/>
    <lineage>
        <taxon>Eukaryota</taxon>
        <taxon>Viridiplantae</taxon>
        <taxon>Streptophyta</taxon>
        <taxon>Embryophyta</taxon>
        <taxon>Tracheophyta</taxon>
        <taxon>Spermatophyta</taxon>
        <taxon>Magnoliopsida</taxon>
        <taxon>Ranunculales</taxon>
        <taxon>Menispermaceae</taxon>
        <taxon>Menispermoideae</taxon>
        <taxon>Cissampelideae</taxon>
        <taxon>Stephania</taxon>
    </lineage>
</organism>
<accession>A0AAP0ILB3</accession>
<keyword evidence="7 13" id="KW-0227">DNA damage</keyword>
<dbReference type="Gene3D" id="1.10.150.20">
    <property type="entry name" value="5' to 3' exonuclease, C-terminal subdomain"/>
    <property type="match status" value="1"/>
</dbReference>
<evidence type="ECO:0000256" key="1">
    <source>
        <dbReference type="ARBA" id="ARBA00001936"/>
    </source>
</evidence>
<name>A0AAP0ILB3_9MAGN</name>
<gene>
    <name evidence="15" type="ORF">Sjap_015995</name>
</gene>
<dbReference type="SMART" id="SM00483">
    <property type="entry name" value="POLXc"/>
    <property type="match status" value="1"/>
</dbReference>
<dbReference type="AlphaFoldDB" id="A0AAP0ILB3"/>
<evidence type="ECO:0000256" key="4">
    <source>
        <dbReference type="ARBA" id="ARBA00022679"/>
    </source>
</evidence>
<sequence>MAPRKSSRAMERGGVRLSVSVSDSGIFDGMVVFFIQTGVQPRRIQIWKQKLLEKGAKFDDRMSKFVTHIFAKDSEALLQVGREQLKRFKGSMLQYQWLEDCLKEGEKVSEEPYILKREVEEVNKSSKPLNEICLQPSEGSVADEEIKLSKKAKILPENSDVICAMSEVDKGHNAGDRASDGMSHSPDSLDIDCASLEDSFPSNKDSPNKDMTKSQLSWAYCPPNLNQNVTDMFGKLINIYRALGEDRRSFSYYKAISVIEKLPFKIESGDQVKHLPAIGKAMQDHIHEIVTTGKLLKLEHFETDEKVKTINLFGEVWGIGPATALKLYEKGHRTLEDLEKEDTLTNAQRLGLIYFDDIKKRIPRHEVEEMECLLQKVGEGILPGLLYVEDHSNVEKLLVGTWTLSLHILMVKVTGAF</sequence>
<comment type="function">
    <text evidence="13">DNA polymerase that functions in several pathways of DNA repair. Involved in base excision repair (BER) responsible for repair of lesions that give rise to abasic (AP) sites in DNA. Also contributes to DNA double-strand break repair by non-homologous end joining and homologous recombination. Has both template-dependent and template-independent (terminal transferase) DNA polymerase activities. Has also a 5'-deoxyribose-5-phosphate lyase (dRP lyase) activity.</text>
</comment>
<keyword evidence="10" id="KW-0456">Lyase</keyword>
<dbReference type="InterPro" id="IPR022312">
    <property type="entry name" value="DNA_pol_X"/>
</dbReference>
<evidence type="ECO:0000313" key="15">
    <source>
        <dbReference type="EMBL" id="KAK9117048.1"/>
    </source>
</evidence>
<dbReference type="Pfam" id="PF10391">
    <property type="entry name" value="DNA_pol_lambd_f"/>
    <property type="match status" value="1"/>
</dbReference>
<dbReference type="Proteomes" id="UP001417504">
    <property type="component" value="Unassembled WGS sequence"/>
</dbReference>
<evidence type="ECO:0000259" key="14">
    <source>
        <dbReference type="PROSITE" id="PS50172"/>
    </source>
</evidence>
<evidence type="ECO:0000256" key="2">
    <source>
        <dbReference type="ARBA" id="ARBA00004123"/>
    </source>
</evidence>
<dbReference type="InterPro" id="IPR001357">
    <property type="entry name" value="BRCT_dom"/>
</dbReference>
<dbReference type="GO" id="GO:0016829">
    <property type="term" value="F:lyase activity"/>
    <property type="evidence" value="ECO:0007669"/>
    <property type="project" value="UniProtKB-KW"/>
</dbReference>
<protein>
    <recommendedName>
        <fullName evidence="13">DNA polymerase</fullName>
        <ecNumber evidence="13">2.7.7.7</ecNumber>
    </recommendedName>
</protein>
<dbReference type="InterPro" id="IPR018944">
    <property type="entry name" value="DNA_pol_lambd_fingers_domain"/>
</dbReference>
<dbReference type="Gene3D" id="3.40.50.10190">
    <property type="entry name" value="BRCT domain"/>
    <property type="match status" value="1"/>
</dbReference>
<keyword evidence="9 13" id="KW-0234">DNA repair</keyword>